<evidence type="ECO:0000313" key="2">
    <source>
        <dbReference type="EMBL" id="RCK31689.1"/>
    </source>
</evidence>
<dbReference type="Proteomes" id="UP000253226">
    <property type="component" value="Unassembled WGS sequence"/>
</dbReference>
<reference evidence="2 3" key="1">
    <citation type="submission" date="2014-07" db="EMBL/GenBank/DDBJ databases">
        <title>Draft genome sequence of Thalassospira profundimaris 35.</title>
        <authorList>
            <person name="Lai Q."/>
            <person name="Shao Z."/>
        </authorList>
    </citation>
    <scope>NUCLEOTIDE SEQUENCE [LARGE SCALE GENOMIC DNA]</scope>
    <source>
        <strain evidence="2 3">35</strain>
    </source>
</reference>
<dbReference type="RefSeq" id="WP_114104130.1">
    <property type="nucleotide sequence ID" value="NZ_JPWF01000019.1"/>
</dbReference>
<feature type="transmembrane region" description="Helical" evidence="1">
    <location>
        <begin position="7"/>
        <end position="26"/>
    </location>
</feature>
<comment type="caution">
    <text evidence="2">The sequence shown here is derived from an EMBL/GenBank/DDBJ whole genome shotgun (WGS) entry which is preliminary data.</text>
</comment>
<feature type="transmembrane region" description="Helical" evidence="1">
    <location>
        <begin position="46"/>
        <end position="63"/>
    </location>
</feature>
<gene>
    <name evidence="2" type="ORF">TH19_20640</name>
</gene>
<accession>A0A367W1E4</accession>
<dbReference type="EMBL" id="JPWF01000019">
    <property type="protein sequence ID" value="RCK31689.1"/>
    <property type="molecule type" value="Genomic_DNA"/>
</dbReference>
<evidence type="ECO:0000256" key="1">
    <source>
        <dbReference type="SAM" id="Phobius"/>
    </source>
</evidence>
<keyword evidence="1" id="KW-1133">Transmembrane helix</keyword>
<name>A0A367W1E4_9PROT</name>
<evidence type="ECO:0000313" key="3">
    <source>
        <dbReference type="Proteomes" id="UP000253226"/>
    </source>
</evidence>
<keyword evidence="1" id="KW-0812">Transmembrane</keyword>
<protein>
    <submittedName>
        <fullName evidence="2">Uncharacterized protein</fullName>
    </submittedName>
</protein>
<proteinExistence type="predicted"/>
<dbReference type="AlphaFoldDB" id="A0A367W1E4"/>
<organism evidence="2 3">
    <name type="scientific">Thalassospira profundimaris</name>
    <dbReference type="NCBI Taxonomy" id="502049"/>
    <lineage>
        <taxon>Bacteria</taxon>
        <taxon>Pseudomonadati</taxon>
        <taxon>Pseudomonadota</taxon>
        <taxon>Alphaproteobacteria</taxon>
        <taxon>Rhodospirillales</taxon>
        <taxon>Thalassospiraceae</taxon>
        <taxon>Thalassospira</taxon>
    </lineage>
</organism>
<feature type="transmembrane region" description="Helical" evidence="1">
    <location>
        <begin position="84"/>
        <end position="106"/>
    </location>
</feature>
<sequence>MTRDSHIRLAALLCGIYGVALAAYFLQQTAAVDWLPPSTAWPLSNVPNLLLLKVAVFIFMLISTYRAARRQITPHRWKRRLYQLFGWALLIVVLVRVGLDVVAGSLGPLGEIILFDVVPFAVPLFVLALGYNLSNEAKRRKQRYFETLGISPA</sequence>
<feature type="transmembrane region" description="Helical" evidence="1">
    <location>
        <begin position="112"/>
        <end position="133"/>
    </location>
</feature>
<keyword evidence="1" id="KW-0472">Membrane</keyword>